<protein>
    <submittedName>
        <fullName evidence="5">Uncharacterized protein</fullName>
    </submittedName>
</protein>
<dbReference type="AlphaFoldDB" id="A0A0F9GBZ4"/>
<comment type="caution">
    <text evidence="5">The sequence shown here is derived from an EMBL/GenBank/DDBJ whole genome shotgun (WGS) entry which is preliminary data.</text>
</comment>
<name>A0A0F9GBZ4_9ZZZZ</name>
<accession>A0A0F9GBZ4</accession>
<feature type="compositionally biased region" description="Basic and acidic residues" evidence="4">
    <location>
        <begin position="78"/>
        <end position="94"/>
    </location>
</feature>
<comment type="similarity">
    <text evidence="1">Belongs to the universal ribosomal protein uL29 family.</text>
</comment>
<keyword evidence="3" id="KW-0687">Ribonucleoprotein</keyword>
<evidence type="ECO:0000256" key="2">
    <source>
        <dbReference type="ARBA" id="ARBA00022980"/>
    </source>
</evidence>
<dbReference type="EMBL" id="LAZR01020683">
    <property type="protein sequence ID" value="KKL88011.1"/>
    <property type="molecule type" value="Genomic_DNA"/>
</dbReference>
<evidence type="ECO:0000256" key="4">
    <source>
        <dbReference type="SAM" id="MobiDB-lite"/>
    </source>
</evidence>
<evidence type="ECO:0000256" key="3">
    <source>
        <dbReference type="ARBA" id="ARBA00023274"/>
    </source>
</evidence>
<dbReference type="Gene3D" id="1.10.287.310">
    <property type="match status" value="1"/>
</dbReference>
<proteinExistence type="inferred from homology"/>
<reference evidence="5" key="1">
    <citation type="journal article" date="2015" name="Nature">
        <title>Complex archaea that bridge the gap between prokaryotes and eukaryotes.</title>
        <authorList>
            <person name="Spang A."/>
            <person name="Saw J.H."/>
            <person name="Jorgensen S.L."/>
            <person name="Zaremba-Niedzwiedzka K."/>
            <person name="Martijn J."/>
            <person name="Lind A.E."/>
            <person name="van Eijk R."/>
            <person name="Schleper C."/>
            <person name="Guy L."/>
            <person name="Ettema T.J."/>
        </authorList>
    </citation>
    <scope>NUCLEOTIDE SEQUENCE</scope>
</reference>
<dbReference type="GO" id="GO:0003735">
    <property type="term" value="F:structural constituent of ribosome"/>
    <property type="evidence" value="ECO:0007669"/>
    <property type="project" value="InterPro"/>
</dbReference>
<feature type="region of interest" description="Disordered" evidence="4">
    <location>
        <begin position="78"/>
        <end position="104"/>
    </location>
</feature>
<evidence type="ECO:0000256" key="1">
    <source>
        <dbReference type="ARBA" id="ARBA00009254"/>
    </source>
</evidence>
<dbReference type="Pfam" id="PF00831">
    <property type="entry name" value="Ribosomal_L29"/>
    <property type="match status" value="1"/>
</dbReference>
<organism evidence="5">
    <name type="scientific">marine sediment metagenome</name>
    <dbReference type="NCBI Taxonomy" id="412755"/>
    <lineage>
        <taxon>unclassified sequences</taxon>
        <taxon>metagenomes</taxon>
        <taxon>ecological metagenomes</taxon>
    </lineage>
</organism>
<evidence type="ECO:0000313" key="5">
    <source>
        <dbReference type="EMBL" id="KKL88011.1"/>
    </source>
</evidence>
<dbReference type="InterPro" id="IPR001854">
    <property type="entry name" value="Ribosomal_uL29"/>
</dbReference>
<dbReference type="GO" id="GO:0005840">
    <property type="term" value="C:ribosome"/>
    <property type="evidence" value="ECO:0007669"/>
    <property type="project" value="UniProtKB-KW"/>
</dbReference>
<dbReference type="SUPFAM" id="SSF46561">
    <property type="entry name" value="Ribosomal protein L29 (L29p)"/>
    <property type="match status" value="1"/>
</dbReference>
<dbReference type="InterPro" id="IPR036049">
    <property type="entry name" value="Ribosomal_uL29_sf"/>
</dbReference>
<dbReference type="GO" id="GO:0006412">
    <property type="term" value="P:translation"/>
    <property type="evidence" value="ECO:0007669"/>
    <property type="project" value="InterPro"/>
</dbReference>
<keyword evidence="2" id="KW-0689">Ribosomal protein</keyword>
<gene>
    <name evidence="5" type="ORF">LCGC14_1928990</name>
</gene>
<sequence>MATRLNEYDITTKYTAEFLRDLTYLEQNCLLSEARRFLFELRHQDAPFKGLPGPVPNGLWKKVKKDIARILTIMNERNKQDESNGKVHSSREESLCNDNDEREA</sequence>
<dbReference type="NCBIfam" id="TIGR00012">
    <property type="entry name" value="L29"/>
    <property type="match status" value="1"/>
</dbReference>
<dbReference type="GO" id="GO:1990904">
    <property type="term" value="C:ribonucleoprotein complex"/>
    <property type="evidence" value="ECO:0007669"/>
    <property type="project" value="UniProtKB-KW"/>
</dbReference>